<reference evidence="1" key="2">
    <citation type="journal article" date="2015" name="Fish Shellfish Immunol.">
        <title>Early steps in the European eel (Anguilla anguilla)-Vibrio vulnificus interaction in the gills: Role of the RtxA13 toxin.</title>
        <authorList>
            <person name="Callol A."/>
            <person name="Pajuelo D."/>
            <person name="Ebbesson L."/>
            <person name="Teles M."/>
            <person name="MacKenzie S."/>
            <person name="Amaro C."/>
        </authorList>
    </citation>
    <scope>NUCLEOTIDE SEQUENCE</scope>
</reference>
<name>A0A0E9R744_ANGAN</name>
<accession>A0A0E9R744</accession>
<protein>
    <submittedName>
        <fullName evidence="1">Uncharacterized protein</fullName>
    </submittedName>
</protein>
<dbReference type="EMBL" id="GBXM01083658">
    <property type="protein sequence ID" value="JAH24919.1"/>
    <property type="molecule type" value="Transcribed_RNA"/>
</dbReference>
<organism evidence="1">
    <name type="scientific">Anguilla anguilla</name>
    <name type="common">European freshwater eel</name>
    <name type="synonym">Muraena anguilla</name>
    <dbReference type="NCBI Taxonomy" id="7936"/>
    <lineage>
        <taxon>Eukaryota</taxon>
        <taxon>Metazoa</taxon>
        <taxon>Chordata</taxon>
        <taxon>Craniata</taxon>
        <taxon>Vertebrata</taxon>
        <taxon>Euteleostomi</taxon>
        <taxon>Actinopterygii</taxon>
        <taxon>Neopterygii</taxon>
        <taxon>Teleostei</taxon>
        <taxon>Anguilliformes</taxon>
        <taxon>Anguillidae</taxon>
        <taxon>Anguilla</taxon>
    </lineage>
</organism>
<reference evidence="1" key="1">
    <citation type="submission" date="2014-11" db="EMBL/GenBank/DDBJ databases">
        <authorList>
            <person name="Amaro Gonzalez C."/>
        </authorList>
    </citation>
    <scope>NUCLEOTIDE SEQUENCE</scope>
</reference>
<sequence length="49" mass="5198">MGGGAGGAASVLSSIFSPVLSSYLLPYPLLNSNFKFKHTLLAWPKQSFP</sequence>
<dbReference type="EMBL" id="GBXM01074218">
    <property type="protein sequence ID" value="JAH34359.1"/>
    <property type="molecule type" value="Transcribed_RNA"/>
</dbReference>
<dbReference type="EMBL" id="GBXM01075653">
    <property type="protein sequence ID" value="JAH32924.1"/>
    <property type="molecule type" value="Transcribed_RNA"/>
</dbReference>
<dbReference type="AlphaFoldDB" id="A0A0E9R744"/>
<evidence type="ECO:0000313" key="1">
    <source>
        <dbReference type="EMBL" id="JAH24919.1"/>
    </source>
</evidence>
<proteinExistence type="predicted"/>